<protein>
    <submittedName>
        <fullName evidence="1">Uncharacterized protein</fullName>
    </submittedName>
</protein>
<reference evidence="1 2" key="1">
    <citation type="submission" date="2018-07" db="EMBL/GenBank/DDBJ databases">
        <authorList>
            <person name="Peeters C."/>
        </authorList>
    </citation>
    <scope>NUCLEOTIDE SEQUENCE [LARGE SCALE GENOMIC DNA]</scope>
    <source>
        <strain evidence="1 2">LMG 3411</strain>
    </source>
</reference>
<gene>
    <name evidence="1" type="ORF">AGI3411_02519</name>
</gene>
<accession>A0A446CEV7</accession>
<evidence type="ECO:0000313" key="2">
    <source>
        <dbReference type="Proteomes" id="UP000289184"/>
    </source>
</evidence>
<dbReference type="EMBL" id="UFQB01000009">
    <property type="protein sequence ID" value="SSW66424.1"/>
    <property type="molecule type" value="Genomic_DNA"/>
</dbReference>
<dbReference type="Proteomes" id="UP000289184">
    <property type="component" value="Unassembled WGS sequence"/>
</dbReference>
<sequence>MWYLSCGLAEFVDPAPSHDSLTKQASCASRQCRTIIHLAEIQVILSALWKTRRTAPASKPGSHASPSRARPACAASLDWRWRPPIFPRSAPALSESLNRPSYPHFYPQAQASNMEAERRNSVHNRDGDIFVNNRPRLAQNRSDTDWEDKAALPWAYRRFQPKSCQTHVFAREISCFPFGMTEAALVQRRTMARGNRFKKIGITVQNPGQDNPLASLLSTKSLMPKNNYPQTYPRVEDMLVNTNNPRMRRENQGRK</sequence>
<evidence type="ECO:0000313" key="1">
    <source>
        <dbReference type="EMBL" id="SSW66424.1"/>
    </source>
</evidence>
<name>A0A446CEV7_9BURK</name>
<dbReference type="AlphaFoldDB" id="A0A446CEV7"/>
<organism evidence="1 2">
    <name type="scientific">Achromobacter agilis</name>
    <dbReference type="NCBI Taxonomy" id="1353888"/>
    <lineage>
        <taxon>Bacteria</taxon>
        <taxon>Pseudomonadati</taxon>
        <taxon>Pseudomonadota</taxon>
        <taxon>Betaproteobacteria</taxon>
        <taxon>Burkholderiales</taxon>
        <taxon>Alcaligenaceae</taxon>
        <taxon>Achromobacter</taxon>
    </lineage>
</organism>
<proteinExistence type="predicted"/>
<keyword evidence="2" id="KW-1185">Reference proteome</keyword>